<sequence length="137" mass="13597">MDVKLSTAVRQAMAVAFIAELDADTNPAYLEFYTGTKPAGPGTAVTDQVLLGTATCSATSATATAGVVTFNGITQDAAADASGTVTWARAHDGAGVPHTDYDVTNSAGDGAIKVNTTTIVAGGPIAVTSFTVTMPGA</sequence>
<name>A0ABW2S8J3_9BURK</name>
<gene>
    <name evidence="1" type="ORF">ACFQU0_05075</name>
</gene>
<keyword evidence="2" id="KW-1185">Reference proteome</keyword>
<dbReference type="RefSeq" id="WP_382199043.1">
    <property type="nucleotide sequence ID" value="NZ_JBHTBZ010000012.1"/>
</dbReference>
<evidence type="ECO:0000313" key="2">
    <source>
        <dbReference type="Proteomes" id="UP001596457"/>
    </source>
</evidence>
<accession>A0ABW2S8J3</accession>
<comment type="caution">
    <text evidence="1">The sequence shown here is derived from an EMBL/GenBank/DDBJ whole genome shotgun (WGS) entry which is preliminary data.</text>
</comment>
<protein>
    <submittedName>
        <fullName evidence="1">Uncharacterized protein</fullName>
    </submittedName>
</protein>
<dbReference type="Proteomes" id="UP001596457">
    <property type="component" value="Unassembled WGS sequence"/>
</dbReference>
<organism evidence="1 2">
    <name type="scientific">Hydrogenophaga defluvii</name>
    <dbReference type="NCBI Taxonomy" id="249410"/>
    <lineage>
        <taxon>Bacteria</taxon>
        <taxon>Pseudomonadati</taxon>
        <taxon>Pseudomonadota</taxon>
        <taxon>Betaproteobacteria</taxon>
        <taxon>Burkholderiales</taxon>
        <taxon>Comamonadaceae</taxon>
        <taxon>Hydrogenophaga</taxon>
    </lineage>
</organism>
<evidence type="ECO:0000313" key="1">
    <source>
        <dbReference type="EMBL" id="MFC7459799.1"/>
    </source>
</evidence>
<reference evidence="2" key="1">
    <citation type="journal article" date="2019" name="Int. J. Syst. Evol. Microbiol.">
        <title>The Global Catalogue of Microorganisms (GCM) 10K type strain sequencing project: providing services to taxonomists for standard genome sequencing and annotation.</title>
        <authorList>
            <consortium name="The Broad Institute Genomics Platform"/>
            <consortium name="The Broad Institute Genome Sequencing Center for Infectious Disease"/>
            <person name="Wu L."/>
            <person name="Ma J."/>
        </authorList>
    </citation>
    <scope>NUCLEOTIDE SEQUENCE [LARGE SCALE GENOMIC DNA]</scope>
    <source>
        <strain evidence="2">CCUG 53903</strain>
    </source>
</reference>
<proteinExistence type="predicted"/>
<dbReference type="EMBL" id="JBHTBZ010000012">
    <property type="protein sequence ID" value="MFC7459799.1"/>
    <property type="molecule type" value="Genomic_DNA"/>
</dbReference>